<evidence type="ECO:0000313" key="8">
    <source>
        <dbReference type="EMBL" id="MDQ7249194.1"/>
    </source>
</evidence>
<evidence type="ECO:0000256" key="5">
    <source>
        <dbReference type="ARBA" id="ARBA00023136"/>
    </source>
</evidence>
<name>A0ABU0YN98_9PROT</name>
<keyword evidence="5" id="KW-0472">Membrane</keyword>
<accession>A0ABU0YN98</accession>
<keyword evidence="6" id="KW-0732">Signal</keyword>
<dbReference type="PROSITE" id="PS51318">
    <property type="entry name" value="TAT"/>
    <property type="match status" value="1"/>
</dbReference>
<dbReference type="Proteomes" id="UP001230156">
    <property type="component" value="Unassembled WGS sequence"/>
</dbReference>
<dbReference type="RefSeq" id="WP_379956913.1">
    <property type="nucleotide sequence ID" value="NZ_JAUYVI010000005.1"/>
</dbReference>
<dbReference type="InterPro" id="IPR006311">
    <property type="entry name" value="TAT_signal"/>
</dbReference>
<dbReference type="Gene3D" id="3.40.720.10">
    <property type="entry name" value="Alkaline Phosphatase, subunit A"/>
    <property type="match status" value="1"/>
</dbReference>
<dbReference type="CDD" id="cd16015">
    <property type="entry name" value="LTA_synthase"/>
    <property type="match status" value="1"/>
</dbReference>
<feature type="chain" id="PRO_5047493594" evidence="6">
    <location>
        <begin position="31"/>
        <end position="413"/>
    </location>
</feature>
<sequence>MLTRRRLLNGIASGGALGLGALAALPAARAASSTLFGASKLRNIHLVLEESFWDPTPLTAAGVEQPIDPRFMKLWAESGYTHALSPAFAGQTANAEFEILTGFPLDRVSVKFEEGFNDHLPALPRILRDIGYRTVASHPNSPGFWNRLVSYEKLGFETFWSLPDFKQDDMAGPFLSDKSLHAQVGEMLADSDDGRPVFDYTVTFYGHWGYDASKFRPQVIGTKSHVDEVNAYINTVHYKSREMMDALAHIQAGDPDSIIILFGDHLPILGRQFAGYVESGFLASTFGEFTPEMYARSTATPLMVIDGQKGPLKLGNVPMYRLGKILLDLIAYDQPSMLDLALPPRRTLQDMVLRPLPSVVVGYQPDGFDQARVCLPDKPGAEDAEVIAWLNDVKLIASDIFDGRQYALRGLTT</sequence>
<dbReference type="EMBL" id="JAUYVI010000005">
    <property type="protein sequence ID" value="MDQ7249194.1"/>
    <property type="molecule type" value="Genomic_DNA"/>
</dbReference>
<feature type="signal peptide" evidence="6">
    <location>
        <begin position="1"/>
        <end position="30"/>
    </location>
</feature>
<evidence type="ECO:0000313" key="9">
    <source>
        <dbReference type="Proteomes" id="UP001230156"/>
    </source>
</evidence>
<dbReference type="PANTHER" id="PTHR47371:SF3">
    <property type="entry name" value="PHOSPHOGLYCEROL TRANSFERASE I"/>
    <property type="match status" value="1"/>
</dbReference>
<dbReference type="PANTHER" id="PTHR47371">
    <property type="entry name" value="LIPOTEICHOIC ACID SYNTHASE"/>
    <property type="match status" value="1"/>
</dbReference>
<dbReference type="Pfam" id="PF00884">
    <property type="entry name" value="Sulfatase"/>
    <property type="match status" value="1"/>
</dbReference>
<organism evidence="8 9">
    <name type="scientific">Dongia sedimenti</name>
    <dbReference type="NCBI Taxonomy" id="3064282"/>
    <lineage>
        <taxon>Bacteria</taxon>
        <taxon>Pseudomonadati</taxon>
        <taxon>Pseudomonadota</taxon>
        <taxon>Alphaproteobacteria</taxon>
        <taxon>Rhodospirillales</taxon>
        <taxon>Dongiaceae</taxon>
        <taxon>Dongia</taxon>
    </lineage>
</organism>
<comment type="subcellular location">
    <subcellularLocation>
        <location evidence="1">Cell membrane</location>
        <topology evidence="1">Multi-pass membrane protein</topology>
    </subcellularLocation>
</comment>
<evidence type="ECO:0000256" key="2">
    <source>
        <dbReference type="ARBA" id="ARBA00022475"/>
    </source>
</evidence>
<evidence type="ECO:0000256" key="1">
    <source>
        <dbReference type="ARBA" id="ARBA00004651"/>
    </source>
</evidence>
<evidence type="ECO:0000256" key="6">
    <source>
        <dbReference type="SAM" id="SignalP"/>
    </source>
</evidence>
<keyword evidence="4" id="KW-1133">Transmembrane helix</keyword>
<dbReference type="InterPro" id="IPR000917">
    <property type="entry name" value="Sulfatase_N"/>
</dbReference>
<evidence type="ECO:0000259" key="7">
    <source>
        <dbReference type="Pfam" id="PF00884"/>
    </source>
</evidence>
<evidence type="ECO:0000256" key="4">
    <source>
        <dbReference type="ARBA" id="ARBA00022989"/>
    </source>
</evidence>
<proteinExistence type="predicted"/>
<protein>
    <submittedName>
        <fullName evidence="8">LTA synthase family protein</fullName>
    </submittedName>
</protein>
<gene>
    <name evidence="8" type="ORF">Q8A70_16015</name>
</gene>
<keyword evidence="9" id="KW-1185">Reference proteome</keyword>
<dbReference type="SUPFAM" id="SSF53649">
    <property type="entry name" value="Alkaline phosphatase-like"/>
    <property type="match status" value="1"/>
</dbReference>
<evidence type="ECO:0000256" key="3">
    <source>
        <dbReference type="ARBA" id="ARBA00022692"/>
    </source>
</evidence>
<dbReference type="InterPro" id="IPR017850">
    <property type="entry name" value="Alkaline_phosphatase_core_sf"/>
</dbReference>
<comment type="caution">
    <text evidence="8">The sequence shown here is derived from an EMBL/GenBank/DDBJ whole genome shotgun (WGS) entry which is preliminary data.</text>
</comment>
<dbReference type="InterPro" id="IPR050448">
    <property type="entry name" value="OpgB/LTA_synthase_biosynth"/>
</dbReference>
<feature type="domain" description="Sulfatase N-terminal" evidence="7">
    <location>
        <begin position="42"/>
        <end position="307"/>
    </location>
</feature>
<reference evidence="9" key="1">
    <citation type="submission" date="2023-08" db="EMBL/GenBank/DDBJ databases">
        <title>Rhodospirillaceae gen. nov., a novel taxon isolated from the Yangtze River Yuezi River estuary sludge.</title>
        <authorList>
            <person name="Ruan L."/>
        </authorList>
    </citation>
    <scope>NUCLEOTIDE SEQUENCE [LARGE SCALE GENOMIC DNA]</scope>
    <source>
        <strain evidence="9">R-7</strain>
    </source>
</reference>
<keyword evidence="2" id="KW-1003">Cell membrane</keyword>
<keyword evidence="3" id="KW-0812">Transmembrane</keyword>